<dbReference type="RefSeq" id="WP_219532763.1">
    <property type="nucleotide sequence ID" value="NZ_JAHKRM010000015.1"/>
</dbReference>
<evidence type="ECO:0000256" key="2">
    <source>
        <dbReference type="SAM" id="SignalP"/>
    </source>
</evidence>
<dbReference type="Proteomes" id="UP001597097">
    <property type="component" value="Unassembled WGS sequence"/>
</dbReference>
<keyword evidence="1" id="KW-0573">Peptidoglycan synthesis</keyword>
<keyword evidence="1" id="KW-0133">Cell shape</keyword>
<dbReference type="PANTHER" id="PTHR30582">
    <property type="entry name" value="L,D-TRANSPEPTIDASE"/>
    <property type="match status" value="1"/>
</dbReference>
<dbReference type="Pfam" id="PF03734">
    <property type="entry name" value="YkuD"/>
    <property type="match status" value="1"/>
</dbReference>
<protein>
    <submittedName>
        <fullName evidence="4">Ig-like domain-containing protein</fullName>
    </submittedName>
</protein>
<dbReference type="Pfam" id="PF17964">
    <property type="entry name" value="Big_10"/>
    <property type="match status" value="1"/>
</dbReference>
<dbReference type="InterPro" id="IPR005490">
    <property type="entry name" value="LD_TPept_cat_dom"/>
</dbReference>
<dbReference type="CDD" id="cd16913">
    <property type="entry name" value="YkuD_like"/>
    <property type="match status" value="1"/>
</dbReference>
<dbReference type="PANTHER" id="PTHR30582:SF2">
    <property type="entry name" value="L,D-TRANSPEPTIDASE YCIB-RELATED"/>
    <property type="match status" value="1"/>
</dbReference>
<evidence type="ECO:0000256" key="1">
    <source>
        <dbReference type="PROSITE-ProRule" id="PRU01373"/>
    </source>
</evidence>
<dbReference type="InterPro" id="IPR041280">
    <property type="entry name" value="Big_10"/>
</dbReference>
<dbReference type="CDD" id="cd13432">
    <property type="entry name" value="LDT_IgD_like_2"/>
    <property type="match status" value="1"/>
</dbReference>
<accession>A0ABW4FZH4</accession>
<evidence type="ECO:0000259" key="3">
    <source>
        <dbReference type="PROSITE" id="PS52029"/>
    </source>
</evidence>
<feature type="active site" description="Proton donor/acceptor" evidence="1">
    <location>
        <position position="334"/>
    </location>
</feature>
<feature type="domain" description="L,D-TPase catalytic" evidence="3">
    <location>
        <begin position="250"/>
        <end position="376"/>
    </location>
</feature>
<keyword evidence="5" id="KW-1185">Reference proteome</keyword>
<proteinExistence type="predicted"/>
<dbReference type="InterPro" id="IPR050979">
    <property type="entry name" value="LD-transpeptidase"/>
</dbReference>
<sequence>MGRLAHRSAGLLALALLASCSGSETGTTGKAAPASAAGGATASTAATPAAGATVVVNPLDKSANIPTDHTIVVAAQSGTLKSVRIQGGKAGQLPGVLSADGTSWRSTRIAKPGTTYTVTTLAAGADGRTAETTSTFSTVKADKVFDLETVTPNRYDTGLTVGVGMPVMITFDQPITDRVAVERNLTIRSSKPVEGAWHWFDDRHVDFRPLKYWPAHTNVRLEAHLAGVRGADGMYGKRDFAFNFKIGREQITKGSTDVHMLTVRRDGKKIRTMPMSAGQGGAWKYYTTSGVHLAMSREPVTVMTSPGIGPGSPGYYQLTVYNTVRISNSGEYIHSAPWSVGSQGYSNVSHGCVNVSPDNAAWFIKNTLIGDPIIITGSPRPLEPTNGWGHWQESWKEWLKWSSLKAAPTMLIH</sequence>
<feature type="signal peptide" evidence="2">
    <location>
        <begin position="1"/>
        <end position="26"/>
    </location>
</feature>
<reference evidence="5" key="1">
    <citation type="journal article" date="2019" name="Int. J. Syst. Evol. Microbiol.">
        <title>The Global Catalogue of Microorganisms (GCM) 10K type strain sequencing project: providing services to taxonomists for standard genome sequencing and annotation.</title>
        <authorList>
            <consortium name="The Broad Institute Genomics Platform"/>
            <consortium name="The Broad Institute Genome Sequencing Center for Infectious Disease"/>
            <person name="Wu L."/>
            <person name="Ma J."/>
        </authorList>
    </citation>
    <scope>NUCLEOTIDE SEQUENCE [LARGE SCALE GENOMIC DNA]</scope>
    <source>
        <strain evidence="5">CGMCC 1.15399</strain>
    </source>
</reference>
<feature type="active site" description="Nucleophile" evidence="1">
    <location>
        <position position="352"/>
    </location>
</feature>
<comment type="pathway">
    <text evidence="1">Cell wall biogenesis; peptidoglycan biosynthesis.</text>
</comment>
<feature type="chain" id="PRO_5045693857" evidence="2">
    <location>
        <begin position="27"/>
        <end position="413"/>
    </location>
</feature>
<keyword evidence="2" id="KW-0732">Signal</keyword>
<organism evidence="4 5">
    <name type="scientific">Nonomuraea guangzhouensis</name>
    <dbReference type="NCBI Taxonomy" id="1291555"/>
    <lineage>
        <taxon>Bacteria</taxon>
        <taxon>Bacillati</taxon>
        <taxon>Actinomycetota</taxon>
        <taxon>Actinomycetes</taxon>
        <taxon>Streptosporangiales</taxon>
        <taxon>Streptosporangiaceae</taxon>
        <taxon>Nonomuraea</taxon>
    </lineage>
</organism>
<dbReference type="EMBL" id="JBHUCM010000004">
    <property type="protein sequence ID" value="MFD1535868.1"/>
    <property type="molecule type" value="Genomic_DNA"/>
</dbReference>
<dbReference type="PROSITE" id="PS51257">
    <property type="entry name" value="PROKAR_LIPOPROTEIN"/>
    <property type="match status" value="1"/>
</dbReference>
<name>A0ABW4FZH4_9ACTN</name>
<comment type="caution">
    <text evidence="4">The sequence shown here is derived from an EMBL/GenBank/DDBJ whole genome shotgun (WGS) entry which is preliminary data.</text>
</comment>
<keyword evidence="1" id="KW-0961">Cell wall biogenesis/degradation</keyword>
<evidence type="ECO:0000313" key="4">
    <source>
        <dbReference type="EMBL" id="MFD1535868.1"/>
    </source>
</evidence>
<evidence type="ECO:0000313" key="5">
    <source>
        <dbReference type="Proteomes" id="UP001597097"/>
    </source>
</evidence>
<dbReference type="PROSITE" id="PS52029">
    <property type="entry name" value="LD_TPASE"/>
    <property type="match status" value="1"/>
</dbReference>
<gene>
    <name evidence="4" type="ORF">ACFSJ0_02415</name>
</gene>